<dbReference type="GO" id="GO:0043022">
    <property type="term" value="F:ribosome binding"/>
    <property type="evidence" value="ECO:0007669"/>
    <property type="project" value="InterPro"/>
</dbReference>
<dbReference type="InterPro" id="IPR002676">
    <property type="entry name" value="RimM_N"/>
</dbReference>
<evidence type="ECO:0000259" key="7">
    <source>
        <dbReference type="Pfam" id="PF24986"/>
    </source>
</evidence>
<dbReference type="EMBL" id="DVMH01000005">
    <property type="protein sequence ID" value="HIU09802.1"/>
    <property type="molecule type" value="Genomic_DNA"/>
</dbReference>
<dbReference type="HAMAP" id="MF_00014">
    <property type="entry name" value="Ribosome_mat_RimM"/>
    <property type="match status" value="1"/>
</dbReference>
<comment type="domain">
    <text evidence="5">The PRC barrel domain binds ribosomal protein uS19.</text>
</comment>
<dbReference type="Pfam" id="PF24986">
    <property type="entry name" value="PRC_RimM"/>
    <property type="match status" value="1"/>
</dbReference>
<dbReference type="SUPFAM" id="SSF50447">
    <property type="entry name" value="Translation proteins"/>
    <property type="match status" value="1"/>
</dbReference>
<dbReference type="GO" id="GO:0006364">
    <property type="term" value="P:rRNA processing"/>
    <property type="evidence" value="ECO:0007669"/>
    <property type="project" value="UniProtKB-UniRule"/>
</dbReference>
<evidence type="ECO:0000259" key="6">
    <source>
        <dbReference type="Pfam" id="PF01782"/>
    </source>
</evidence>
<dbReference type="InterPro" id="IPR056792">
    <property type="entry name" value="PRC_RimM"/>
</dbReference>
<comment type="subunit">
    <text evidence="5">Binds ribosomal protein uS19.</text>
</comment>
<feature type="domain" description="Ribosome maturation factor RimM PRC barrel" evidence="7">
    <location>
        <begin position="101"/>
        <end position="170"/>
    </location>
</feature>
<dbReference type="InterPro" id="IPR036976">
    <property type="entry name" value="RimM_N_sf"/>
</dbReference>
<dbReference type="SUPFAM" id="SSF50346">
    <property type="entry name" value="PRC-barrel domain"/>
    <property type="match status" value="1"/>
</dbReference>
<keyword evidence="3 5" id="KW-0698">rRNA processing</keyword>
<feature type="domain" description="RimM N-terminal" evidence="6">
    <location>
        <begin position="9"/>
        <end position="88"/>
    </location>
</feature>
<keyword evidence="4 5" id="KW-0143">Chaperone</keyword>
<dbReference type="PANTHER" id="PTHR33692:SF1">
    <property type="entry name" value="RIBOSOME MATURATION FACTOR RIMM"/>
    <property type="match status" value="1"/>
</dbReference>
<organism evidence="8 9">
    <name type="scientific">Candidatus Avidehalobacter gallistercoris</name>
    <dbReference type="NCBI Taxonomy" id="2840694"/>
    <lineage>
        <taxon>Bacteria</taxon>
        <taxon>Bacillati</taxon>
        <taxon>Bacillota</taxon>
        <taxon>Clostridia</taxon>
        <taxon>Eubacteriales</taxon>
        <taxon>Peptococcaceae</taxon>
        <taxon>Peptococcaceae incertae sedis</taxon>
        <taxon>Candidatus Avidehalobacter</taxon>
    </lineage>
</organism>
<accession>A0A9D1HIV8</accession>
<dbReference type="Proteomes" id="UP000824124">
    <property type="component" value="Unassembled WGS sequence"/>
</dbReference>
<proteinExistence type="inferred from homology"/>
<dbReference type="InterPro" id="IPR011033">
    <property type="entry name" value="PRC_barrel-like_sf"/>
</dbReference>
<evidence type="ECO:0000256" key="2">
    <source>
        <dbReference type="ARBA" id="ARBA00022517"/>
    </source>
</evidence>
<dbReference type="Pfam" id="PF01782">
    <property type="entry name" value="RimM"/>
    <property type="match status" value="1"/>
</dbReference>
<gene>
    <name evidence="5 8" type="primary">rimM</name>
    <name evidence="8" type="ORF">IAB00_00895</name>
</gene>
<evidence type="ECO:0000256" key="4">
    <source>
        <dbReference type="ARBA" id="ARBA00023186"/>
    </source>
</evidence>
<comment type="function">
    <text evidence="5">An accessory protein needed during the final step in the assembly of 30S ribosomal subunit, possibly for assembly of the head region. Essential for efficient processing of 16S rRNA. May be needed both before and after RbfA during the maturation of 16S rRNA. It has affinity for free ribosomal 30S subunits but not for 70S ribosomes.</text>
</comment>
<comment type="subcellular location">
    <subcellularLocation>
        <location evidence="5">Cytoplasm</location>
    </subcellularLocation>
</comment>
<evidence type="ECO:0000256" key="1">
    <source>
        <dbReference type="ARBA" id="ARBA00022490"/>
    </source>
</evidence>
<keyword evidence="1 5" id="KW-0963">Cytoplasm</keyword>
<protein>
    <recommendedName>
        <fullName evidence="5">Ribosome maturation factor RimM</fullName>
    </recommendedName>
</protein>
<reference evidence="8" key="1">
    <citation type="submission" date="2020-10" db="EMBL/GenBank/DDBJ databases">
        <authorList>
            <person name="Gilroy R."/>
        </authorList>
    </citation>
    <scope>NUCLEOTIDE SEQUENCE</scope>
    <source>
        <strain evidence="8">2830</strain>
    </source>
</reference>
<dbReference type="NCBIfam" id="TIGR02273">
    <property type="entry name" value="16S_RimM"/>
    <property type="match status" value="1"/>
</dbReference>
<dbReference type="InterPro" id="IPR009000">
    <property type="entry name" value="Transl_B-barrel_sf"/>
</dbReference>
<keyword evidence="2 5" id="KW-0690">Ribosome biogenesis</keyword>
<comment type="similarity">
    <text evidence="5">Belongs to the RimM family.</text>
</comment>
<dbReference type="AlphaFoldDB" id="A0A9D1HIV8"/>
<dbReference type="GO" id="GO:0005840">
    <property type="term" value="C:ribosome"/>
    <property type="evidence" value="ECO:0007669"/>
    <property type="project" value="InterPro"/>
</dbReference>
<evidence type="ECO:0000256" key="3">
    <source>
        <dbReference type="ARBA" id="ARBA00022552"/>
    </source>
</evidence>
<dbReference type="GO" id="GO:0042274">
    <property type="term" value="P:ribosomal small subunit biogenesis"/>
    <property type="evidence" value="ECO:0007669"/>
    <property type="project" value="UniProtKB-UniRule"/>
</dbReference>
<evidence type="ECO:0000256" key="5">
    <source>
        <dbReference type="HAMAP-Rule" id="MF_00014"/>
    </source>
</evidence>
<dbReference type="Gene3D" id="2.30.30.240">
    <property type="entry name" value="PRC-barrel domain"/>
    <property type="match status" value="1"/>
</dbReference>
<evidence type="ECO:0000313" key="9">
    <source>
        <dbReference type="Proteomes" id="UP000824124"/>
    </source>
</evidence>
<reference evidence="8" key="2">
    <citation type="journal article" date="2021" name="PeerJ">
        <title>Extensive microbial diversity within the chicken gut microbiome revealed by metagenomics and culture.</title>
        <authorList>
            <person name="Gilroy R."/>
            <person name="Ravi A."/>
            <person name="Getino M."/>
            <person name="Pursley I."/>
            <person name="Horton D.L."/>
            <person name="Alikhan N.F."/>
            <person name="Baker D."/>
            <person name="Gharbi K."/>
            <person name="Hall N."/>
            <person name="Watson M."/>
            <person name="Adriaenssens E.M."/>
            <person name="Foster-Nyarko E."/>
            <person name="Jarju S."/>
            <person name="Secka A."/>
            <person name="Antonio M."/>
            <person name="Oren A."/>
            <person name="Chaudhuri R.R."/>
            <person name="La Ragione R."/>
            <person name="Hildebrand F."/>
            <person name="Pallen M.J."/>
        </authorList>
    </citation>
    <scope>NUCLEOTIDE SEQUENCE</scope>
    <source>
        <strain evidence="8">2830</strain>
    </source>
</reference>
<dbReference type="Gene3D" id="2.40.30.60">
    <property type="entry name" value="RimM"/>
    <property type="match status" value="1"/>
</dbReference>
<dbReference type="InterPro" id="IPR011961">
    <property type="entry name" value="RimM"/>
</dbReference>
<name>A0A9D1HIV8_9FIRM</name>
<dbReference type="PANTHER" id="PTHR33692">
    <property type="entry name" value="RIBOSOME MATURATION FACTOR RIMM"/>
    <property type="match status" value="1"/>
</dbReference>
<sequence>MKEEQMISVGEITGAHGIKGQVKVEALTDFPATRFSPGAELYVQKLGRTAKVISASVHKGLYLLLLSGIDDRDQAQTLLHTYLQVPQSSLAELPPGEYYHFQLIGLAVYQAGELLGKLTEVMQTGANDVYVIKAPQGQRPAEILIPALKSCILNVDLASGRMDVKLPEGLLD</sequence>
<evidence type="ECO:0000313" key="8">
    <source>
        <dbReference type="EMBL" id="HIU09802.1"/>
    </source>
</evidence>
<comment type="caution">
    <text evidence="8">The sequence shown here is derived from an EMBL/GenBank/DDBJ whole genome shotgun (WGS) entry which is preliminary data.</text>
</comment>
<dbReference type="GO" id="GO:0005737">
    <property type="term" value="C:cytoplasm"/>
    <property type="evidence" value="ECO:0007669"/>
    <property type="project" value="UniProtKB-SubCell"/>
</dbReference>